<dbReference type="AlphaFoldDB" id="A0A9E7LFZ0"/>
<evidence type="ECO:0000313" key="2">
    <source>
        <dbReference type="Proteomes" id="UP001055439"/>
    </source>
</evidence>
<gene>
    <name evidence="1" type="ORF">MUK42_33040</name>
</gene>
<protein>
    <submittedName>
        <fullName evidence="1">Uncharacterized protein</fullName>
    </submittedName>
</protein>
<evidence type="ECO:0000313" key="1">
    <source>
        <dbReference type="EMBL" id="URE49444.1"/>
    </source>
</evidence>
<proteinExistence type="predicted"/>
<dbReference type="Proteomes" id="UP001055439">
    <property type="component" value="Chromosome 9"/>
</dbReference>
<accession>A0A9E7LFZ0</accession>
<sequence>MTRILYSSLASKDAAEEWLSSGASWLLHPQIELRESVLHEVDSSRRVLINAVVPRRKRVFGYGAVVGMSTSAKVYNPANDPHGMHQRCGMVCERVHAASGDVHGFPQ</sequence>
<name>A0A9E7LFZ0_9LILI</name>
<organism evidence="1 2">
    <name type="scientific">Musa troglodytarum</name>
    <name type="common">fe'i banana</name>
    <dbReference type="NCBI Taxonomy" id="320322"/>
    <lineage>
        <taxon>Eukaryota</taxon>
        <taxon>Viridiplantae</taxon>
        <taxon>Streptophyta</taxon>
        <taxon>Embryophyta</taxon>
        <taxon>Tracheophyta</taxon>
        <taxon>Spermatophyta</taxon>
        <taxon>Magnoliopsida</taxon>
        <taxon>Liliopsida</taxon>
        <taxon>Zingiberales</taxon>
        <taxon>Musaceae</taxon>
        <taxon>Musa</taxon>
    </lineage>
</organism>
<dbReference type="EMBL" id="CP097511">
    <property type="protein sequence ID" value="URE49444.1"/>
    <property type="molecule type" value="Genomic_DNA"/>
</dbReference>
<keyword evidence="2" id="KW-1185">Reference proteome</keyword>
<reference evidence="1" key="1">
    <citation type="submission" date="2022-05" db="EMBL/GenBank/DDBJ databases">
        <title>The Musa troglodytarum L. genome provides insights into the mechanism of non-climacteric behaviour and enrichment of carotenoids.</title>
        <authorList>
            <person name="Wang J."/>
        </authorList>
    </citation>
    <scope>NUCLEOTIDE SEQUENCE</scope>
    <source>
        <tissue evidence="1">Leaf</tissue>
    </source>
</reference>